<dbReference type="Gene3D" id="3.80.10.10">
    <property type="entry name" value="Ribonuclease Inhibitor"/>
    <property type="match status" value="3"/>
</dbReference>
<dbReference type="PANTHER" id="PTHR15454">
    <property type="entry name" value="NISCHARIN RELATED"/>
    <property type="match status" value="1"/>
</dbReference>
<dbReference type="GO" id="GO:0005737">
    <property type="term" value="C:cytoplasm"/>
    <property type="evidence" value="ECO:0007669"/>
    <property type="project" value="TreeGrafter"/>
</dbReference>
<protein>
    <recommendedName>
        <fullName evidence="5">Protein phosphatase 1 regulatory subunit pprA</fullName>
    </recommendedName>
</protein>
<evidence type="ECO:0008006" key="5">
    <source>
        <dbReference type="Google" id="ProtNLM"/>
    </source>
</evidence>
<dbReference type="STRING" id="3885.V7CQB7"/>
<evidence type="ECO:0000313" key="4">
    <source>
        <dbReference type="Proteomes" id="UP000000226"/>
    </source>
</evidence>
<dbReference type="PANTHER" id="PTHR15454:SF56">
    <property type="entry name" value="PROTEIN PHOSPHATASE 1 REGULATORY SUBUNIT 7-RELATED"/>
    <property type="match status" value="1"/>
</dbReference>
<dbReference type="Pfam" id="PF12799">
    <property type="entry name" value="LRR_4"/>
    <property type="match status" value="1"/>
</dbReference>
<dbReference type="PRINTS" id="PR00019">
    <property type="entry name" value="LEURICHRPT"/>
</dbReference>
<proteinExistence type="predicted"/>
<evidence type="ECO:0000256" key="1">
    <source>
        <dbReference type="ARBA" id="ARBA00022614"/>
    </source>
</evidence>
<dbReference type="AlphaFoldDB" id="V7CQB7"/>
<gene>
    <name evidence="3" type="ORF">PHAVU_002G310000g</name>
</gene>
<dbReference type="EMBL" id="CM002289">
    <property type="protein sequence ID" value="ESW32294.1"/>
    <property type="molecule type" value="Genomic_DNA"/>
</dbReference>
<evidence type="ECO:0000256" key="2">
    <source>
        <dbReference type="ARBA" id="ARBA00022737"/>
    </source>
</evidence>
<dbReference type="eggNOG" id="KOG0531">
    <property type="taxonomic scope" value="Eukaryota"/>
</dbReference>
<dbReference type="SMART" id="SM00369">
    <property type="entry name" value="LRR_TYP"/>
    <property type="match status" value="6"/>
</dbReference>
<dbReference type="FunFam" id="3.80.10.10:FF:000326">
    <property type="entry name" value="Protein phosphatase 1 regulatory inhibitor subunit PPP1R7 homolog"/>
    <property type="match status" value="1"/>
</dbReference>
<dbReference type="FunFam" id="3.80.10.10:FF:000312">
    <property type="entry name" value="Protein phosphatases pp1 regulatory subunit, putative"/>
    <property type="match status" value="1"/>
</dbReference>
<reference evidence="4" key="1">
    <citation type="journal article" date="2014" name="Nat. Genet.">
        <title>A reference genome for common bean and genome-wide analysis of dual domestications.</title>
        <authorList>
            <person name="Schmutz J."/>
            <person name="McClean P.E."/>
            <person name="Mamidi S."/>
            <person name="Wu G.A."/>
            <person name="Cannon S.B."/>
            <person name="Grimwood J."/>
            <person name="Jenkins J."/>
            <person name="Shu S."/>
            <person name="Song Q."/>
            <person name="Chavarro C."/>
            <person name="Torres-Torres M."/>
            <person name="Geffroy V."/>
            <person name="Moghaddam S.M."/>
            <person name="Gao D."/>
            <person name="Abernathy B."/>
            <person name="Barry K."/>
            <person name="Blair M."/>
            <person name="Brick M.A."/>
            <person name="Chovatia M."/>
            <person name="Gepts P."/>
            <person name="Goodstein D.M."/>
            <person name="Gonzales M."/>
            <person name="Hellsten U."/>
            <person name="Hyten D.L."/>
            <person name="Jia G."/>
            <person name="Kelly J.D."/>
            <person name="Kudrna D."/>
            <person name="Lee R."/>
            <person name="Richard M.M."/>
            <person name="Miklas P.N."/>
            <person name="Osorno J.M."/>
            <person name="Rodrigues J."/>
            <person name="Thareau V."/>
            <person name="Urrea C.A."/>
            <person name="Wang M."/>
            <person name="Yu Y."/>
            <person name="Zhang M."/>
            <person name="Wing R.A."/>
            <person name="Cregan P.B."/>
            <person name="Rokhsar D.S."/>
            <person name="Jackson S.A."/>
        </authorList>
    </citation>
    <scope>NUCLEOTIDE SEQUENCE [LARGE SCALE GENOMIC DNA]</scope>
    <source>
        <strain evidence="4">cv. G19833</strain>
    </source>
</reference>
<dbReference type="SUPFAM" id="SSF52058">
    <property type="entry name" value="L domain-like"/>
    <property type="match status" value="1"/>
</dbReference>
<keyword evidence="4" id="KW-1185">Reference proteome</keyword>
<sequence>MEESVESIAVLDHDEDDPSSTILDLTSYQLHDLDSVELPPTLTELDLTANRLSTLDPRIANLSHLKKLSLRQNLVTDATVLPLSSWNALASLDVYRLSLCLEGLTTFFQTHLFYSFLFYMQELVLRDNQLRNIPDVSIFQKLLVFDVSFNQISSLHGCAKVSDTLKELYVSKNEVAKIEEIDHFHQLQILELGSNKLRVMENLQSLANLQELWLGRNRIKVVNLCGLNCIKKISLQSNRLTSMTGFEGCIALEELYLSHNGIAKMEGLSTLVNLRILDVSSNKLTSVDDIVNLTQLEDLWLNDNQIASLEGVTEAVCSREKLTTIYLENNPCAKSPNYTAFLREIFPNIQQIDSHVFS</sequence>
<organism evidence="3 4">
    <name type="scientific">Phaseolus vulgaris</name>
    <name type="common">Kidney bean</name>
    <name type="synonym">French bean</name>
    <dbReference type="NCBI Taxonomy" id="3885"/>
    <lineage>
        <taxon>Eukaryota</taxon>
        <taxon>Viridiplantae</taxon>
        <taxon>Streptophyta</taxon>
        <taxon>Embryophyta</taxon>
        <taxon>Tracheophyta</taxon>
        <taxon>Spermatophyta</taxon>
        <taxon>Magnoliopsida</taxon>
        <taxon>eudicotyledons</taxon>
        <taxon>Gunneridae</taxon>
        <taxon>Pentapetalae</taxon>
        <taxon>rosids</taxon>
        <taxon>fabids</taxon>
        <taxon>Fabales</taxon>
        <taxon>Fabaceae</taxon>
        <taxon>Papilionoideae</taxon>
        <taxon>50 kb inversion clade</taxon>
        <taxon>NPAAA clade</taxon>
        <taxon>indigoferoid/millettioid clade</taxon>
        <taxon>Phaseoleae</taxon>
        <taxon>Phaseolus</taxon>
    </lineage>
</organism>
<dbReference type="SMART" id="SM00365">
    <property type="entry name" value="LRR_SD22"/>
    <property type="match status" value="9"/>
</dbReference>
<keyword evidence="2" id="KW-0677">Repeat</keyword>
<dbReference type="InterPro" id="IPR032675">
    <property type="entry name" value="LRR_dom_sf"/>
</dbReference>
<dbReference type="InterPro" id="IPR003591">
    <property type="entry name" value="Leu-rich_rpt_typical-subtyp"/>
</dbReference>
<keyword evidence="1" id="KW-0433">Leucine-rich repeat</keyword>
<dbReference type="OrthoDB" id="266138at2759"/>
<dbReference type="Gramene" id="ESW32294">
    <property type="protein sequence ID" value="ESW32294"/>
    <property type="gene ID" value="PHAVU_002G310000g"/>
</dbReference>
<name>V7CQB7_PHAVU</name>
<dbReference type="Proteomes" id="UP000000226">
    <property type="component" value="Chromosome 2"/>
</dbReference>
<dbReference type="InterPro" id="IPR001611">
    <property type="entry name" value="Leu-rich_rpt"/>
</dbReference>
<evidence type="ECO:0000313" key="3">
    <source>
        <dbReference type="EMBL" id="ESW32294.1"/>
    </source>
</evidence>
<accession>V7CQB7</accession>
<dbReference type="InterPro" id="IPR025875">
    <property type="entry name" value="Leu-rich_rpt_4"/>
</dbReference>
<dbReference type="PROSITE" id="PS51450">
    <property type="entry name" value="LRR"/>
    <property type="match status" value="4"/>
</dbReference>
<dbReference type="FunFam" id="3.80.10.10:FF:000579">
    <property type="entry name" value="Protein phosphatase 1 regulatory subunit 7"/>
    <property type="match status" value="1"/>
</dbReference>